<dbReference type="InterPro" id="IPR001606">
    <property type="entry name" value="ARID_dom"/>
</dbReference>
<gene>
    <name evidence="8" type="ORF">F5X68DRAFT_161349</name>
</gene>
<dbReference type="Gene3D" id="1.10.150.60">
    <property type="entry name" value="ARID DNA-binding domain"/>
    <property type="match status" value="1"/>
</dbReference>
<evidence type="ECO:0000256" key="4">
    <source>
        <dbReference type="ARBA" id="ARBA00023242"/>
    </source>
</evidence>
<dbReference type="FunFam" id="1.10.150.60:FF:000021">
    <property type="entry name" value="Chromatin structure-remodeling complex subunit rsc9"/>
    <property type="match status" value="1"/>
</dbReference>
<dbReference type="GO" id="GO:0003677">
    <property type="term" value="F:DNA binding"/>
    <property type="evidence" value="ECO:0007669"/>
    <property type="project" value="InterPro"/>
</dbReference>
<keyword evidence="2" id="KW-0805">Transcription regulation</keyword>
<dbReference type="AlphaFoldDB" id="A0A9P8V0L0"/>
<keyword evidence="3" id="KW-0804">Transcription</keyword>
<feature type="domain" description="ARID" evidence="6">
    <location>
        <begin position="15"/>
        <end position="109"/>
    </location>
</feature>
<evidence type="ECO:0000256" key="3">
    <source>
        <dbReference type="ARBA" id="ARBA00023163"/>
    </source>
</evidence>
<dbReference type="SMART" id="SM00501">
    <property type="entry name" value="BRIGHT"/>
    <property type="match status" value="1"/>
</dbReference>
<evidence type="ECO:0000313" key="8">
    <source>
        <dbReference type="EMBL" id="KAH6663596.1"/>
    </source>
</evidence>
<dbReference type="Gene3D" id="3.30.160.60">
    <property type="entry name" value="Classic Zinc Finger"/>
    <property type="match status" value="1"/>
</dbReference>
<dbReference type="GO" id="GO:0006325">
    <property type="term" value="P:chromatin organization"/>
    <property type="evidence" value="ECO:0007669"/>
    <property type="project" value="UniProtKB-KW"/>
</dbReference>
<evidence type="ECO:0000259" key="7">
    <source>
        <dbReference type="PROSITE" id="PS51526"/>
    </source>
</evidence>
<evidence type="ECO:0000256" key="1">
    <source>
        <dbReference type="ARBA" id="ARBA00022853"/>
    </source>
</evidence>
<dbReference type="InterPro" id="IPR016024">
    <property type="entry name" value="ARM-type_fold"/>
</dbReference>
<dbReference type="PROSITE" id="PS51526">
    <property type="entry name" value="RFX_DBD"/>
    <property type="match status" value="1"/>
</dbReference>
<protein>
    <submittedName>
        <fullName evidence="8">Uncharacterized protein</fullName>
    </submittedName>
</protein>
<dbReference type="CDD" id="cd16100">
    <property type="entry name" value="ARID"/>
    <property type="match status" value="1"/>
</dbReference>
<dbReference type="Proteomes" id="UP000770015">
    <property type="component" value="Unassembled WGS sequence"/>
</dbReference>
<dbReference type="OrthoDB" id="338531at2759"/>
<evidence type="ECO:0000256" key="2">
    <source>
        <dbReference type="ARBA" id="ARBA00023015"/>
    </source>
</evidence>
<reference evidence="8" key="1">
    <citation type="journal article" date="2021" name="Nat. Commun.">
        <title>Genetic determinants of endophytism in the Arabidopsis root mycobiome.</title>
        <authorList>
            <person name="Mesny F."/>
            <person name="Miyauchi S."/>
            <person name="Thiergart T."/>
            <person name="Pickel B."/>
            <person name="Atanasova L."/>
            <person name="Karlsson M."/>
            <person name="Huettel B."/>
            <person name="Barry K.W."/>
            <person name="Haridas S."/>
            <person name="Chen C."/>
            <person name="Bauer D."/>
            <person name="Andreopoulos W."/>
            <person name="Pangilinan J."/>
            <person name="LaButti K."/>
            <person name="Riley R."/>
            <person name="Lipzen A."/>
            <person name="Clum A."/>
            <person name="Drula E."/>
            <person name="Henrissat B."/>
            <person name="Kohler A."/>
            <person name="Grigoriev I.V."/>
            <person name="Martin F.M."/>
            <person name="Hacquard S."/>
        </authorList>
    </citation>
    <scope>NUCLEOTIDE SEQUENCE</scope>
    <source>
        <strain evidence="8">MPI-SDFR-AT-0117</strain>
    </source>
</reference>
<organism evidence="8 9">
    <name type="scientific">Plectosphaerella plurivora</name>
    <dbReference type="NCBI Taxonomy" id="936078"/>
    <lineage>
        <taxon>Eukaryota</taxon>
        <taxon>Fungi</taxon>
        <taxon>Dikarya</taxon>
        <taxon>Ascomycota</taxon>
        <taxon>Pezizomycotina</taxon>
        <taxon>Sordariomycetes</taxon>
        <taxon>Hypocreomycetidae</taxon>
        <taxon>Glomerellales</taxon>
        <taxon>Plectosphaerellaceae</taxon>
        <taxon>Plectosphaerella</taxon>
    </lineage>
</organism>
<dbReference type="SUPFAM" id="SSF48371">
    <property type="entry name" value="ARM repeat"/>
    <property type="match status" value="1"/>
</dbReference>
<evidence type="ECO:0000259" key="6">
    <source>
        <dbReference type="PROSITE" id="PS51011"/>
    </source>
</evidence>
<feature type="domain" description="RFX-type winged-helix" evidence="7">
    <location>
        <begin position="657"/>
        <end position="740"/>
    </location>
</feature>
<dbReference type="PROSITE" id="PS51011">
    <property type="entry name" value="ARID"/>
    <property type="match status" value="1"/>
</dbReference>
<dbReference type="InterPro" id="IPR003150">
    <property type="entry name" value="DNA-bd_RFX"/>
</dbReference>
<keyword evidence="4" id="KW-0539">Nucleus</keyword>
<dbReference type="PANTHER" id="PTHR22970">
    <property type="entry name" value="AT-RICH INTERACTIVE DOMAIN-CONTAINING PROTEIN 2"/>
    <property type="match status" value="1"/>
</dbReference>
<feature type="compositionally biased region" description="Polar residues" evidence="5">
    <location>
        <begin position="163"/>
        <end position="172"/>
    </location>
</feature>
<proteinExistence type="predicted"/>
<dbReference type="EMBL" id="JAGSXJ010000042">
    <property type="protein sequence ID" value="KAH6663596.1"/>
    <property type="molecule type" value="Genomic_DNA"/>
</dbReference>
<keyword evidence="9" id="KW-1185">Reference proteome</keyword>
<dbReference type="PANTHER" id="PTHR22970:SF14">
    <property type="entry name" value="AT-RICH INTERACTIVE DOMAIN-CONTAINING PROTEIN 2"/>
    <property type="match status" value="1"/>
</dbReference>
<dbReference type="Pfam" id="PF01388">
    <property type="entry name" value="ARID"/>
    <property type="match status" value="1"/>
</dbReference>
<dbReference type="InterPro" id="IPR052406">
    <property type="entry name" value="Chromatin_Remodeling_Comp"/>
</dbReference>
<dbReference type="SMART" id="SM01014">
    <property type="entry name" value="ARID"/>
    <property type="match status" value="1"/>
</dbReference>
<dbReference type="GO" id="GO:0006355">
    <property type="term" value="P:regulation of DNA-templated transcription"/>
    <property type="evidence" value="ECO:0007669"/>
    <property type="project" value="InterPro"/>
</dbReference>
<dbReference type="GO" id="GO:0016586">
    <property type="term" value="C:RSC-type complex"/>
    <property type="evidence" value="ECO:0007669"/>
    <property type="project" value="TreeGrafter"/>
</dbReference>
<accession>A0A9P8V0L0</accession>
<feature type="compositionally biased region" description="Low complexity" evidence="5">
    <location>
        <begin position="191"/>
        <end position="211"/>
    </location>
</feature>
<evidence type="ECO:0000313" key="9">
    <source>
        <dbReference type="Proteomes" id="UP000770015"/>
    </source>
</evidence>
<dbReference type="InterPro" id="IPR036431">
    <property type="entry name" value="ARID_dom_sf"/>
</dbReference>
<evidence type="ECO:0000256" key="5">
    <source>
        <dbReference type="SAM" id="MobiDB-lite"/>
    </source>
</evidence>
<dbReference type="SUPFAM" id="SSF46774">
    <property type="entry name" value="ARID-like"/>
    <property type="match status" value="1"/>
</dbReference>
<comment type="caution">
    <text evidence="8">The sequence shown here is derived from an EMBL/GenBank/DDBJ whole genome shotgun (WGS) entry which is preliminary data.</text>
</comment>
<name>A0A9P8V0L0_9PEZI</name>
<sequence>MSSSQEFPVHAIDRTPEYDEFINKLRVYHEKRGTPFDPEPKVSNTSIDLLKLFKVVVDSGGYDKVSDEKLAWRRVREVLGIPTSNIPAAAYALKEKYLRTLAAYEISTVHGKEPPPRDILEDCTAKGGSLLTRTRENFQGGKHGDDSAASGDDGTPSRERPSADTTPVSSVRATRGLREAPPQRVIFQPETSSSRPRPPSASHTSTPSHHAQPGGNRPGGNMAAHTGSIPYSQNLQGGPGRPQQRGPSGAFNPQNMENTAASVESYVPKSLQAPIALPVRPVETPSYNPTEFNRRRLLARQRALPPPLPAGTPGVGRKDLTTIYQRCLMGLLSQSADEEAYALHHLVKISFERGDKFRFDQFHDLPEGLVSKVLEVGSLFFDVKWKISWIPSMIDADFGILDAEFGNPDILERIDKLDLKHVELYDNVLPGEIADKLVCISEAALTIRNMLTLPDNANFISRFNPLKDMICIVLRLPNNDHVIELKHLILEIAELVTPFMTLDNDDGETEVQDPLYRVLLEQVQNSEDRGVILSALRAVGRISMRTEKTNRLSHVPPKVLENISRWLFLNDEELMDACLDLLYQYTAVPTNVDTLLRAIVPEQLVQQLVRLLAYGARSSHRDFIIAPEQRMPPMDQPAVMPESLFHELMKMNEPERCQQWIKSFFEQDPDSFVTQITAWQAYNNAFAGPVKNAGQNMITPADFIRNSTTVYKHSKAEVRQFQGEGENQQKFIIQGLRARVDPRGTDGKEFRRCLWGADPAKKCLQHFRDAAALVEHILRAHIGATANEEGKWQNAENDYVCTWSGCTRYATPTKLHTRIFVNHIMTHAHGHFFTTETIDPEDPFKNLKPGWVHPAKTMTLTYEETPYTREAPNKPAQPAGIPLSAALILRNIARNAPKTRAQEEMLKQHERGGEGGGYNERLFRLLRPRLSEIMAKNEALRDLMSTILDLVDQDTDV</sequence>
<feature type="region of interest" description="Disordered" evidence="5">
    <location>
        <begin position="133"/>
        <end position="255"/>
    </location>
</feature>
<keyword evidence="1" id="KW-0156">Chromatin regulator</keyword>